<keyword evidence="2" id="KW-0812">Transmembrane</keyword>
<organism evidence="3 4">
    <name type="scientific">Pyricularia grisea</name>
    <name type="common">Crabgrass-specific blast fungus</name>
    <name type="synonym">Magnaporthe grisea</name>
    <dbReference type="NCBI Taxonomy" id="148305"/>
    <lineage>
        <taxon>Eukaryota</taxon>
        <taxon>Fungi</taxon>
        <taxon>Dikarya</taxon>
        <taxon>Ascomycota</taxon>
        <taxon>Pezizomycotina</taxon>
        <taxon>Sordariomycetes</taxon>
        <taxon>Sordariomycetidae</taxon>
        <taxon>Magnaporthales</taxon>
        <taxon>Pyriculariaceae</taxon>
        <taxon>Pyricularia</taxon>
    </lineage>
</organism>
<keyword evidence="2" id="KW-1133">Transmembrane helix</keyword>
<evidence type="ECO:0000256" key="1">
    <source>
        <dbReference type="SAM" id="MobiDB-lite"/>
    </source>
</evidence>
<reference evidence="3 4" key="1">
    <citation type="journal article" date="2019" name="Mol. Biol. Evol.">
        <title>Blast fungal genomes show frequent chromosomal changes, gene gains and losses, and effector gene turnover.</title>
        <authorList>
            <person name="Gomez Luciano L.B."/>
            <person name="Jason Tsai I."/>
            <person name="Chuma I."/>
            <person name="Tosa Y."/>
            <person name="Chen Y.H."/>
            <person name="Li J.Y."/>
            <person name="Li M.Y."/>
            <person name="Jade Lu M.Y."/>
            <person name="Nakayashiki H."/>
            <person name="Li W.H."/>
        </authorList>
    </citation>
    <scope>NUCLEOTIDE SEQUENCE [LARGE SCALE GENOMIC DNA]</scope>
    <source>
        <strain evidence="3 4">NI907</strain>
    </source>
</reference>
<protein>
    <submittedName>
        <fullName evidence="4">Uncharacterized protein</fullName>
    </submittedName>
</protein>
<dbReference type="Proteomes" id="UP000515153">
    <property type="component" value="Chromosome V"/>
</dbReference>
<evidence type="ECO:0000256" key="2">
    <source>
        <dbReference type="SAM" id="Phobius"/>
    </source>
</evidence>
<accession>A0A6P8AWX0</accession>
<feature type="compositionally biased region" description="Polar residues" evidence="1">
    <location>
        <begin position="110"/>
        <end position="119"/>
    </location>
</feature>
<feature type="transmembrane region" description="Helical" evidence="2">
    <location>
        <begin position="138"/>
        <end position="161"/>
    </location>
</feature>
<sequence>MSSTDEHRPYMQPESSHESLLPVTRFHEPGLVSSSDREVGPTVTARSATPTQFTIWSLYRRRQHRSSSRGSRVSVSSVSLTIHEHRLASPQQGPEETPAATLLDDGARPSESTTPAMDINSNGLATDFQRQKIKAAIIFPEVIGILATFCFLAFNIAIILIQDTSTDTAGRYKDAITVLAAILPIVFCMVVGQLMTHIVCWRLESGTWLQSLEQLLASRTVGGAALSVLTLPFGWLYIVLLFLCSFPPPGRAFYATMLRTKLQEFETNTTLIYFDTNTNPMLDFGLVSTLQSDPVGGPSIIASIYMA</sequence>
<dbReference type="GeneID" id="41963580"/>
<dbReference type="AlphaFoldDB" id="A0A6P8AWX0"/>
<evidence type="ECO:0000313" key="3">
    <source>
        <dbReference type="Proteomes" id="UP000515153"/>
    </source>
</evidence>
<dbReference type="RefSeq" id="XP_030979421.1">
    <property type="nucleotide sequence ID" value="XM_031128672.1"/>
</dbReference>
<dbReference type="KEGG" id="pgri:PgNI_08677"/>
<feature type="region of interest" description="Disordered" evidence="1">
    <location>
        <begin position="86"/>
        <end position="119"/>
    </location>
</feature>
<feature type="transmembrane region" description="Helical" evidence="2">
    <location>
        <begin position="176"/>
        <end position="200"/>
    </location>
</feature>
<feature type="region of interest" description="Disordered" evidence="1">
    <location>
        <begin position="1"/>
        <end position="23"/>
    </location>
</feature>
<keyword evidence="2" id="KW-0472">Membrane</keyword>
<proteinExistence type="predicted"/>
<keyword evidence="3" id="KW-1185">Reference proteome</keyword>
<feature type="transmembrane region" description="Helical" evidence="2">
    <location>
        <begin position="221"/>
        <end position="243"/>
    </location>
</feature>
<reference evidence="4" key="2">
    <citation type="submission" date="2019-10" db="EMBL/GenBank/DDBJ databases">
        <authorList>
            <consortium name="NCBI Genome Project"/>
        </authorList>
    </citation>
    <scope>NUCLEOTIDE SEQUENCE</scope>
    <source>
        <strain evidence="4">NI907</strain>
    </source>
</reference>
<name>A0A6P8AWX0_PYRGI</name>
<evidence type="ECO:0000313" key="4">
    <source>
        <dbReference type="RefSeq" id="XP_030979421.1"/>
    </source>
</evidence>
<gene>
    <name evidence="4" type="ORF">PgNI_08677</name>
</gene>
<reference evidence="4" key="3">
    <citation type="submission" date="2025-08" db="UniProtKB">
        <authorList>
            <consortium name="RefSeq"/>
        </authorList>
    </citation>
    <scope>IDENTIFICATION</scope>
    <source>
        <strain evidence="4">NI907</strain>
    </source>
</reference>